<dbReference type="OrthoDB" id="190434at2759"/>
<feature type="transmembrane region" description="Helical" evidence="6">
    <location>
        <begin position="141"/>
        <end position="158"/>
    </location>
</feature>
<comment type="similarity">
    <text evidence="2">Belongs to the TMEM151 family.</text>
</comment>
<evidence type="ECO:0000256" key="4">
    <source>
        <dbReference type="ARBA" id="ARBA00022989"/>
    </source>
</evidence>
<evidence type="ECO:0000256" key="1">
    <source>
        <dbReference type="ARBA" id="ARBA00004141"/>
    </source>
</evidence>
<evidence type="ECO:0000313" key="8">
    <source>
        <dbReference type="Proteomes" id="UP000499080"/>
    </source>
</evidence>
<dbReference type="AlphaFoldDB" id="A0A4Y2D2G5"/>
<dbReference type="GO" id="GO:0016020">
    <property type="term" value="C:membrane"/>
    <property type="evidence" value="ECO:0007669"/>
    <property type="project" value="UniProtKB-SubCell"/>
</dbReference>
<feature type="transmembrane region" description="Helical" evidence="6">
    <location>
        <begin position="94"/>
        <end position="121"/>
    </location>
</feature>
<dbReference type="Pfam" id="PF14857">
    <property type="entry name" value="TMEM151"/>
    <property type="match status" value="1"/>
</dbReference>
<gene>
    <name evidence="7" type="primary">tmem151b_1</name>
    <name evidence="7" type="ORF">AVEN_258752_1</name>
</gene>
<keyword evidence="5 6" id="KW-0472">Membrane</keyword>
<keyword evidence="3 6" id="KW-0812">Transmembrane</keyword>
<dbReference type="EMBL" id="BGPR01000281">
    <property type="protein sequence ID" value="GBM10148.1"/>
    <property type="molecule type" value="Genomic_DNA"/>
</dbReference>
<evidence type="ECO:0000256" key="5">
    <source>
        <dbReference type="ARBA" id="ARBA00023136"/>
    </source>
</evidence>
<evidence type="ECO:0000256" key="2">
    <source>
        <dbReference type="ARBA" id="ARBA00009583"/>
    </source>
</evidence>
<protein>
    <submittedName>
        <fullName evidence="7">Transmembrane protein 151B</fullName>
    </submittedName>
</protein>
<organism evidence="7 8">
    <name type="scientific">Araneus ventricosus</name>
    <name type="common">Orbweaver spider</name>
    <name type="synonym">Epeira ventricosa</name>
    <dbReference type="NCBI Taxonomy" id="182803"/>
    <lineage>
        <taxon>Eukaryota</taxon>
        <taxon>Metazoa</taxon>
        <taxon>Ecdysozoa</taxon>
        <taxon>Arthropoda</taxon>
        <taxon>Chelicerata</taxon>
        <taxon>Arachnida</taxon>
        <taxon>Araneae</taxon>
        <taxon>Araneomorphae</taxon>
        <taxon>Entelegynae</taxon>
        <taxon>Araneoidea</taxon>
        <taxon>Araneidae</taxon>
        <taxon>Araneus</taxon>
    </lineage>
</organism>
<keyword evidence="8" id="KW-1185">Reference proteome</keyword>
<keyword evidence="4 6" id="KW-1133">Transmembrane helix</keyword>
<dbReference type="PANTHER" id="PTHR31893">
    <property type="entry name" value="TRANSMEMBRANE PROTEIN 151 HOMOLOG"/>
    <property type="match status" value="1"/>
</dbReference>
<reference evidence="7 8" key="1">
    <citation type="journal article" date="2019" name="Sci. Rep.">
        <title>Orb-weaving spider Araneus ventricosus genome elucidates the spidroin gene catalogue.</title>
        <authorList>
            <person name="Kono N."/>
            <person name="Nakamura H."/>
            <person name="Ohtoshi R."/>
            <person name="Moran D.A.P."/>
            <person name="Shinohara A."/>
            <person name="Yoshida Y."/>
            <person name="Fujiwara M."/>
            <person name="Mori M."/>
            <person name="Tomita M."/>
            <person name="Arakawa K."/>
        </authorList>
    </citation>
    <scope>NUCLEOTIDE SEQUENCE [LARGE SCALE GENOMIC DNA]</scope>
</reference>
<dbReference type="InterPro" id="IPR026767">
    <property type="entry name" value="Tmem151"/>
</dbReference>
<comment type="caution">
    <text evidence="7">The sequence shown here is derived from an EMBL/GenBank/DDBJ whole genome shotgun (WGS) entry which is preliminary data.</text>
</comment>
<evidence type="ECO:0000256" key="6">
    <source>
        <dbReference type="SAM" id="Phobius"/>
    </source>
</evidence>
<proteinExistence type="inferred from homology"/>
<evidence type="ECO:0000313" key="7">
    <source>
        <dbReference type="EMBL" id="GBM10148.1"/>
    </source>
</evidence>
<feature type="transmembrane region" description="Helical" evidence="6">
    <location>
        <begin position="322"/>
        <end position="343"/>
    </location>
</feature>
<accession>A0A4Y2D2G5</accession>
<name>A0A4Y2D2G5_ARAVE</name>
<dbReference type="PANTHER" id="PTHR31893:SF5">
    <property type="entry name" value="TRANSMEMBRANE PROTEIN 151 HOMOLOG"/>
    <property type="match status" value="1"/>
</dbReference>
<dbReference type="Proteomes" id="UP000499080">
    <property type="component" value="Unassembled WGS sequence"/>
</dbReference>
<comment type="subcellular location">
    <subcellularLocation>
        <location evidence="1">Membrane</location>
        <topology evidence="1">Multi-pass membrane protein</topology>
    </subcellularLocation>
</comment>
<evidence type="ECO:0000256" key="3">
    <source>
        <dbReference type="ARBA" id="ARBA00022692"/>
    </source>
</evidence>
<sequence length="541" mass="63728">MWTSATFASCDRACSLKFSSKRSTNVDHLLLKVLQEFILPRYTRAEVMLRPQDNFLTRKVEERWNDILRNEVDIQSPQKPSFLKSLRGGGHLKCLLLTLLIIGCIAVIIWCRVAQVSRLVINFHHFPVSSRQKTSPCDEGYIYIPVAFMVMLYLVYLVECWHSSTRLELTYKVDANDIHQYIERMKEAKAIIWWKAISYHYIRRTRQVTRYRNGDAYTTSQQYLERVNSRVAASCYVYTHCGSRDVSNKLIDLEKYPRTKIRFCKDYCFASVEAAIDYYGQRDRFYRENAPFDEHMEVREGVDLLGVDFHPLMITIANKEKLPWYISLGIFWIFSLFLLSWPLRVIIDSQTAFVEYKIKKAFGTNTPSNLRQNQLPRISTADSVEMERLISNRLNMAPSYSEAVLIDNSYAYSSLESGLHMDTFNQLPSNHRFARRHSSSRTDEREFILPGQRRIPKSFSQPFKPLQDIRRLSISRRLMLPRFSRETPPCYDEAVLYSYPLVRYVNLRRSATDRDLSVLRPLRSSWSSFFHWRKRSNETEL</sequence>